<sequence length="470" mass="52745">MSHPSSRSSSSSSSTNKAQKRLIVSCDGTWQSADNSSPLDNTNAINFCRALKHNRGEDEKEQIMFYQAGVGSDALTKSQKLLSGGFGLGLEENSREAYSYLAYNYSPGDEIFLLGFSRGAYTARSVAGLIGALGLLSRDGMQYFKAVYSLYKAAKTTSGFAKALKEWIAREGLEGTDWRIEPGNVEIKAVACWETVGALGVPENWVTRMWGVDQKWKFLDTQLPERVEFAFQALGLDEHRSSFSPTLWWRDPNAKFTRSTDGTTIHPTLIQTWFPGHHSDVGGGQPDHKISNITLIWMISQFTSRGLLDFDIDYVKKICSPTRNTSDPSWTKNKDPFYSGFLPTILWSFLGSKIRTPGRYRRPEGANGVSRGSRTNEDVHFSVRVKMEESTVARVAEKVGEKRVLRAPSRALEGYVFDGERRAWVCGRRGRPELREVELPMLEVSVEGVESENLEAWIFSEWLQKQAKSN</sequence>
<dbReference type="OrthoDB" id="3511947at2759"/>
<evidence type="ECO:0000259" key="1">
    <source>
        <dbReference type="Pfam" id="PF09994"/>
    </source>
</evidence>
<proteinExistence type="predicted"/>
<keyword evidence="3" id="KW-1185">Reference proteome</keyword>
<dbReference type="Pfam" id="PF09994">
    <property type="entry name" value="T6SS_Tle1-like_cat"/>
    <property type="match status" value="1"/>
</dbReference>
<name>A0A8H7W2S1_9HELO</name>
<dbReference type="PANTHER" id="PTHR33840:SF1">
    <property type="entry name" value="TLE1 PHOSPHOLIPASE DOMAIN-CONTAINING PROTEIN"/>
    <property type="match status" value="1"/>
</dbReference>
<evidence type="ECO:0000313" key="2">
    <source>
        <dbReference type="EMBL" id="KAG4413007.1"/>
    </source>
</evidence>
<dbReference type="AlphaFoldDB" id="A0A8H7W2S1"/>
<protein>
    <recommendedName>
        <fullName evidence="1">T6SS Phospholipase effector Tle1-like catalytic domain-containing protein</fullName>
    </recommendedName>
</protein>
<accession>A0A8H7W2S1</accession>
<feature type="domain" description="T6SS Phospholipase effector Tle1-like catalytic" evidence="1">
    <location>
        <begin position="20"/>
        <end position="301"/>
    </location>
</feature>
<organism evidence="2 3">
    <name type="scientific">Cadophora malorum</name>
    <dbReference type="NCBI Taxonomy" id="108018"/>
    <lineage>
        <taxon>Eukaryota</taxon>
        <taxon>Fungi</taxon>
        <taxon>Dikarya</taxon>
        <taxon>Ascomycota</taxon>
        <taxon>Pezizomycotina</taxon>
        <taxon>Leotiomycetes</taxon>
        <taxon>Helotiales</taxon>
        <taxon>Ploettnerulaceae</taxon>
        <taxon>Cadophora</taxon>
    </lineage>
</organism>
<gene>
    <name evidence="2" type="ORF">IFR04_013866</name>
</gene>
<comment type="caution">
    <text evidence="2">The sequence shown here is derived from an EMBL/GenBank/DDBJ whole genome shotgun (WGS) entry which is preliminary data.</text>
</comment>
<dbReference type="PANTHER" id="PTHR33840">
    <property type="match status" value="1"/>
</dbReference>
<dbReference type="Proteomes" id="UP000664132">
    <property type="component" value="Unassembled WGS sequence"/>
</dbReference>
<dbReference type="InterPro" id="IPR018712">
    <property type="entry name" value="Tle1-like_cat"/>
</dbReference>
<reference evidence="2" key="1">
    <citation type="submission" date="2021-02" db="EMBL/GenBank/DDBJ databases">
        <title>Genome sequence Cadophora malorum strain M34.</title>
        <authorList>
            <person name="Stefanovic E."/>
            <person name="Vu D."/>
            <person name="Scully C."/>
            <person name="Dijksterhuis J."/>
            <person name="Roader J."/>
            <person name="Houbraken J."/>
        </authorList>
    </citation>
    <scope>NUCLEOTIDE SEQUENCE</scope>
    <source>
        <strain evidence="2">M34</strain>
    </source>
</reference>
<dbReference type="EMBL" id="JAFJYH010000339">
    <property type="protein sequence ID" value="KAG4413007.1"/>
    <property type="molecule type" value="Genomic_DNA"/>
</dbReference>
<evidence type="ECO:0000313" key="3">
    <source>
        <dbReference type="Proteomes" id="UP000664132"/>
    </source>
</evidence>